<sequence>MKYNATEDLLRSHQPEVIRKRLAQPPESQNISDAVLGGIDGCVTTFAVVSAAAGAGLPASVAVILGVANLLADGFSMAVSTYESHRAEQDYAQSLREMEEAHIDLVPEGEREEIRQIFINKGFDGEVLETIVDTICEDRKLWVDTMLVEEHGVNDQAYINPLASAGATFLAFLVVGAVPLLPFLTSALTLTQQFALSTALAALMFFMIGMLKSLVFNLPYLWSGLRTLAMGGAAASLAFVSGYLLRELFGLSGF</sequence>
<feature type="transmembrane region" description="Helical" evidence="5">
    <location>
        <begin position="227"/>
        <end position="245"/>
    </location>
</feature>
<name>A0ABY5GLM1_9GAMM</name>
<gene>
    <name evidence="6" type="ORF">NNL38_23685</name>
</gene>
<dbReference type="EMBL" id="CP101509">
    <property type="protein sequence ID" value="UTV30000.1"/>
    <property type="molecule type" value="Genomic_DNA"/>
</dbReference>
<organism evidence="6 7">
    <name type="scientific">Photobacterium atrarenae</name>
    <dbReference type="NCBI Taxonomy" id="865757"/>
    <lineage>
        <taxon>Bacteria</taxon>
        <taxon>Pseudomonadati</taxon>
        <taxon>Pseudomonadota</taxon>
        <taxon>Gammaproteobacteria</taxon>
        <taxon>Vibrionales</taxon>
        <taxon>Vibrionaceae</taxon>
        <taxon>Photobacterium</taxon>
    </lineage>
</organism>
<keyword evidence="2 5" id="KW-0812">Transmembrane</keyword>
<dbReference type="PANTHER" id="PTHR31851">
    <property type="entry name" value="FE(2+)/MN(2+) TRANSPORTER PCL1"/>
    <property type="match status" value="1"/>
</dbReference>
<evidence type="ECO:0000256" key="2">
    <source>
        <dbReference type="ARBA" id="ARBA00022692"/>
    </source>
</evidence>
<dbReference type="RefSeq" id="WP_255391339.1">
    <property type="nucleotide sequence ID" value="NZ_CP101509.1"/>
</dbReference>
<keyword evidence="4 5" id="KW-0472">Membrane</keyword>
<feature type="transmembrane region" description="Helical" evidence="5">
    <location>
        <begin position="194"/>
        <end position="215"/>
    </location>
</feature>
<evidence type="ECO:0000256" key="1">
    <source>
        <dbReference type="ARBA" id="ARBA00004127"/>
    </source>
</evidence>
<proteinExistence type="predicted"/>
<evidence type="ECO:0000256" key="3">
    <source>
        <dbReference type="ARBA" id="ARBA00022989"/>
    </source>
</evidence>
<feature type="transmembrane region" description="Helical" evidence="5">
    <location>
        <begin position="169"/>
        <end position="188"/>
    </location>
</feature>
<evidence type="ECO:0000313" key="6">
    <source>
        <dbReference type="EMBL" id="UTV30000.1"/>
    </source>
</evidence>
<dbReference type="Proteomes" id="UP001057998">
    <property type="component" value="Chromosome 2"/>
</dbReference>
<evidence type="ECO:0000313" key="7">
    <source>
        <dbReference type="Proteomes" id="UP001057998"/>
    </source>
</evidence>
<dbReference type="Pfam" id="PF01988">
    <property type="entry name" value="VIT1"/>
    <property type="match status" value="1"/>
</dbReference>
<dbReference type="InterPro" id="IPR008217">
    <property type="entry name" value="Ccc1_fam"/>
</dbReference>
<keyword evidence="7" id="KW-1185">Reference proteome</keyword>
<evidence type="ECO:0000256" key="5">
    <source>
        <dbReference type="SAM" id="Phobius"/>
    </source>
</evidence>
<comment type="subcellular location">
    <subcellularLocation>
        <location evidence="1">Endomembrane system</location>
        <topology evidence="1">Multi-pass membrane protein</topology>
    </subcellularLocation>
</comment>
<keyword evidence="3 5" id="KW-1133">Transmembrane helix</keyword>
<accession>A0ABY5GLM1</accession>
<reference evidence="6" key="1">
    <citation type="submission" date="2022-07" db="EMBL/GenBank/DDBJ databases">
        <title>Genome sequencing of Photobacterium atrarenae GJH2-4.</title>
        <authorList>
            <person name="Park S.-J."/>
        </authorList>
    </citation>
    <scope>NUCLEOTIDE SEQUENCE</scope>
    <source>
        <strain evidence="6">GJH2-4</strain>
    </source>
</reference>
<protein>
    <submittedName>
        <fullName evidence="6">VIT1/CCC1 transporter family protein</fullName>
    </submittedName>
</protein>
<evidence type="ECO:0000256" key="4">
    <source>
        <dbReference type="ARBA" id="ARBA00023136"/>
    </source>
</evidence>